<organism evidence="1 2">
    <name type="scientific">Nocardia yunnanensis</name>
    <dbReference type="NCBI Taxonomy" id="2382165"/>
    <lineage>
        <taxon>Bacteria</taxon>
        <taxon>Bacillati</taxon>
        <taxon>Actinomycetota</taxon>
        <taxon>Actinomycetes</taxon>
        <taxon>Mycobacteriales</taxon>
        <taxon>Nocardiaceae</taxon>
        <taxon>Nocardia</taxon>
    </lineage>
</organism>
<dbReference type="AlphaFoldDB" id="A0A386ZKB5"/>
<reference evidence="1 2" key="1">
    <citation type="submission" date="2018-09" db="EMBL/GenBank/DDBJ databases">
        <title>Nocardia yunnanensis sp. nov., an actinomycete isolated from a soil sample.</title>
        <authorList>
            <person name="Zhang J."/>
        </authorList>
    </citation>
    <scope>NUCLEOTIDE SEQUENCE [LARGE SCALE GENOMIC DNA]</scope>
    <source>
        <strain evidence="1 2">CFHS0054</strain>
    </source>
</reference>
<accession>A0A386ZKB5</accession>
<name>A0A386ZKB5_9NOCA</name>
<evidence type="ECO:0000313" key="1">
    <source>
        <dbReference type="EMBL" id="AYF78021.1"/>
    </source>
</evidence>
<keyword evidence="2" id="KW-1185">Reference proteome</keyword>
<sequence>MIMRNPDLGGHGRDDGAVEFGGMGFGFTTAYCVDCGFIDFTVHLFGEVAHEVGMHLTVAQAIDLQDLLRRAVNDAIETTTDSNEMEF</sequence>
<proteinExistence type="predicted"/>
<protein>
    <submittedName>
        <fullName evidence="1">Uncharacterized protein</fullName>
    </submittedName>
</protein>
<dbReference type="KEGG" id="nyu:D7D52_34105"/>
<evidence type="ECO:0000313" key="2">
    <source>
        <dbReference type="Proteomes" id="UP000267164"/>
    </source>
</evidence>
<dbReference type="Proteomes" id="UP000267164">
    <property type="component" value="Chromosome"/>
</dbReference>
<dbReference type="EMBL" id="CP032568">
    <property type="protein sequence ID" value="AYF78021.1"/>
    <property type="molecule type" value="Genomic_DNA"/>
</dbReference>
<gene>
    <name evidence="1" type="ORF">D7D52_34105</name>
</gene>